<geneLocation type="plasmid" evidence="1">
    <name>p4</name>
</geneLocation>
<reference evidence="1 2" key="1">
    <citation type="submission" date="2018-09" db="EMBL/GenBank/DDBJ databases">
        <title>Whole genome based analysis of evolution and adaptive divergence in Indian and Brazilian strains of Azospirillum brasilense.</title>
        <authorList>
            <person name="Singh C."/>
            <person name="Tripathi A.K."/>
        </authorList>
    </citation>
    <scope>NUCLEOTIDE SEQUENCE [LARGE SCALE GENOMIC DNA]</scope>
    <source>
        <strain evidence="1 2">MTCC4036</strain>
        <plasmid evidence="1 2">p4</plasmid>
    </source>
</reference>
<name>A0A4D8QP81_AZOBR</name>
<sequence>MGWLLSADAVRQRAHAILAKAECGDLAHFAFRPERMEEAAALVAAVTRESYPDLDVPYHSRWRHFVVNGDDRWATLAAEVSADADEIARIRFDLAVTSVLLDAGAGDRWRYRDAAGVELARSEGLAIASFDLFRSGGFADDPVHAPLRADAAALSAMTEETLARGFQAGPDNPLVGLEGRAALLRRLGSALADAPGLFGRPGRVGTLYDALKSRAVDGTLPASAILDAVLRGLGPIWPGRIERGGVNLGDSWSHSGVGLVPFHKLSQWLSYSLVEPLEGAGIAVTGLDRLTGLPEYRNGGLLVDSGVLVPKNPRLLTDELEVGDEAVVEWRALTVALLDRLADDVRARLGVPAESFPLAKVLQGGTWTAGRRIARERRPGGGPPIRIRSDGTVF</sequence>
<dbReference type="PANTHER" id="PTHR31687">
    <property type="match status" value="1"/>
</dbReference>
<organism evidence="1 2">
    <name type="scientific">Azospirillum brasilense</name>
    <dbReference type="NCBI Taxonomy" id="192"/>
    <lineage>
        <taxon>Bacteria</taxon>
        <taxon>Pseudomonadati</taxon>
        <taxon>Pseudomonadota</taxon>
        <taxon>Alphaproteobacteria</taxon>
        <taxon>Rhodospirillales</taxon>
        <taxon>Azospirillaceae</taxon>
        <taxon>Azospirillum</taxon>
    </lineage>
</organism>
<dbReference type="AlphaFoldDB" id="A0A4D8QP81"/>
<keyword evidence="1" id="KW-0614">Plasmid</keyword>
<protein>
    <submittedName>
        <fullName evidence="1">DUF1688 family protein</fullName>
    </submittedName>
</protein>
<dbReference type="Pfam" id="PF07958">
    <property type="entry name" value="DUF1688"/>
    <property type="match status" value="1"/>
</dbReference>
<evidence type="ECO:0000313" key="1">
    <source>
        <dbReference type="EMBL" id="QCO07122.1"/>
    </source>
</evidence>
<evidence type="ECO:0000313" key="2">
    <source>
        <dbReference type="Proteomes" id="UP000298596"/>
    </source>
</evidence>
<proteinExistence type="predicted"/>
<dbReference type="PANTHER" id="PTHR31687:SF3">
    <property type="entry name" value="PROTEIN URG3"/>
    <property type="match status" value="1"/>
</dbReference>
<dbReference type="EMBL" id="CP032334">
    <property type="protein sequence ID" value="QCO07122.1"/>
    <property type="molecule type" value="Genomic_DNA"/>
</dbReference>
<dbReference type="Proteomes" id="UP000298596">
    <property type="component" value="Plasmid p4"/>
</dbReference>
<dbReference type="InterPro" id="IPR012469">
    <property type="entry name" value="DUF1688"/>
</dbReference>
<gene>
    <name evidence="1" type="ORF">D3867_34000</name>
</gene>
<accession>A0A4D8QP81</accession>